<feature type="domain" description="Nucleolar protein 58/56 N-terminal" evidence="1">
    <location>
        <begin position="5"/>
        <end position="70"/>
    </location>
</feature>
<reference evidence="2 3" key="1">
    <citation type="submission" date="2019-06" db="EMBL/GenBank/DDBJ databases">
        <title>A chromosome-scale genome assembly of the European perch, Perca fluviatilis.</title>
        <authorList>
            <person name="Roques C."/>
            <person name="Zahm M."/>
            <person name="Cabau C."/>
            <person name="Klopp C."/>
            <person name="Bouchez O."/>
            <person name="Donnadieu C."/>
            <person name="Kuhl H."/>
            <person name="Gislard M."/>
            <person name="Guendouz S."/>
            <person name="Journot L."/>
            <person name="Haffray P."/>
            <person name="Bestin A."/>
            <person name="Morvezen R."/>
            <person name="Feron R."/>
            <person name="Wen M."/>
            <person name="Jouanno E."/>
            <person name="Herpin A."/>
            <person name="Schartl M."/>
            <person name="Postlethwait J."/>
            <person name="Schaerlinger B."/>
            <person name="Chardard D."/>
            <person name="Lecocq T."/>
            <person name="Poncet C."/>
            <person name="Jaffrelo L."/>
            <person name="Lampietro C."/>
            <person name="Guiguen Y."/>
        </authorList>
    </citation>
    <scope>NUCLEOTIDE SEQUENCE [LARGE SCALE GENOMIC DNA]</scope>
    <source>
        <tissue evidence="2">Blood</tissue>
    </source>
</reference>
<dbReference type="Proteomes" id="UP000465112">
    <property type="component" value="Chromosome 4"/>
</dbReference>
<evidence type="ECO:0000313" key="2">
    <source>
        <dbReference type="EMBL" id="KAF1391348.1"/>
    </source>
</evidence>
<evidence type="ECO:0000259" key="1">
    <source>
        <dbReference type="Pfam" id="PF08156"/>
    </source>
</evidence>
<dbReference type="GO" id="GO:0032040">
    <property type="term" value="C:small-subunit processome"/>
    <property type="evidence" value="ECO:0007669"/>
    <property type="project" value="InterPro"/>
</dbReference>
<evidence type="ECO:0000313" key="3">
    <source>
        <dbReference type="Proteomes" id="UP000465112"/>
    </source>
</evidence>
<dbReference type="AlphaFoldDB" id="A0A6A5FF89"/>
<comment type="caution">
    <text evidence="2">The sequence shown here is derived from an EMBL/GenBank/DDBJ whole genome shotgun (WGS) entry which is preliminary data.</text>
</comment>
<dbReference type="Pfam" id="PF08156">
    <property type="entry name" value="NOP5NT"/>
    <property type="match status" value="1"/>
</dbReference>
<organism evidence="2 3">
    <name type="scientific">Perca fluviatilis</name>
    <name type="common">European perch</name>
    <dbReference type="NCBI Taxonomy" id="8168"/>
    <lineage>
        <taxon>Eukaryota</taxon>
        <taxon>Metazoa</taxon>
        <taxon>Chordata</taxon>
        <taxon>Craniata</taxon>
        <taxon>Vertebrata</taxon>
        <taxon>Euteleostomi</taxon>
        <taxon>Actinopterygii</taxon>
        <taxon>Neopterygii</taxon>
        <taxon>Teleostei</taxon>
        <taxon>Neoteleostei</taxon>
        <taxon>Acanthomorphata</taxon>
        <taxon>Eupercaria</taxon>
        <taxon>Perciformes</taxon>
        <taxon>Percoidei</taxon>
        <taxon>Percidae</taxon>
        <taxon>Percinae</taxon>
        <taxon>Perca</taxon>
    </lineage>
</organism>
<gene>
    <name evidence="2" type="ORF">PFLUV_G00041190</name>
</gene>
<name>A0A6A5FF89_PERFL</name>
<dbReference type="InterPro" id="IPR045056">
    <property type="entry name" value="Nop56/Nop58"/>
</dbReference>
<proteinExistence type="predicted"/>
<sequence>MVLLHVLFEHAAGYALFAVKEVEEIGMLLPQVEESVLSIGKFNSMVSLAAFFPFKSAQAALDNINAVSEGKRISYFAAVLVSSVVMMFYNLSIH</sequence>
<keyword evidence="3" id="KW-1185">Reference proteome</keyword>
<dbReference type="EMBL" id="VHII01000004">
    <property type="protein sequence ID" value="KAF1391348.1"/>
    <property type="molecule type" value="Genomic_DNA"/>
</dbReference>
<dbReference type="GO" id="GO:0030515">
    <property type="term" value="F:snoRNA binding"/>
    <property type="evidence" value="ECO:0007669"/>
    <property type="project" value="InterPro"/>
</dbReference>
<dbReference type="GO" id="GO:0031428">
    <property type="term" value="C:box C/D methylation guide snoRNP complex"/>
    <property type="evidence" value="ECO:0007669"/>
    <property type="project" value="InterPro"/>
</dbReference>
<dbReference type="PANTHER" id="PTHR10894">
    <property type="entry name" value="NUCLEOLAR PROTEIN 5 NUCLEOLAR PROTEIN NOP5 NOP58"/>
    <property type="match status" value="1"/>
</dbReference>
<dbReference type="InterPro" id="IPR012974">
    <property type="entry name" value="NOP58/56_N"/>
</dbReference>
<protein>
    <recommendedName>
        <fullName evidence="1">Nucleolar protein 58/56 N-terminal domain-containing protein</fullName>
    </recommendedName>
</protein>
<accession>A0A6A5FF89</accession>
<dbReference type="PANTHER" id="PTHR10894:SF0">
    <property type="entry name" value="NUCLEOLAR PROTEIN 56"/>
    <property type="match status" value="1"/>
</dbReference>